<dbReference type="RefSeq" id="WP_043067000.1">
    <property type="nucleotide sequence ID" value="NZ_BJOA01000230.1"/>
</dbReference>
<dbReference type="EMBL" id="LGUG01000004">
    <property type="protein sequence ID" value="KON97686.1"/>
    <property type="molecule type" value="Genomic_DNA"/>
</dbReference>
<dbReference type="EMBL" id="FNED01000016">
    <property type="protein sequence ID" value="SDJ35137.1"/>
    <property type="molecule type" value="Genomic_DNA"/>
</dbReference>
<accession>A0A0M0H7I1</accession>
<keyword evidence="3" id="KW-1185">Reference proteome</keyword>
<proteinExistence type="predicted"/>
<dbReference type="Proteomes" id="UP000182836">
    <property type="component" value="Unassembled WGS sequence"/>
</dbReference>
<protein>
    <submittedName>
        <fullName evidence="1">Uncharacterized protein</fullName>
    </submittedName>
</protein>
<evidence type="ECO:0000313" key="3">
    <source>
        <dbReference type="Proteomes" id="UP000037269"/>
    </source>
</evidence>
<dbReference type="AlphaFoldDB" id="A0A0M0H7I1"/>
<name>A0A0M0H7I1_ANEMI</name>
<reference evidence="1 3" key="1">
    <citation type="submission" date="2015-07" db="EMBL/GenBank/DDBJ databases">
        <title>Fjat-14205 dsm 2895.</title>
        <authorList>
            <person name="Liu B."/>
            <person name="Wang J."/>
            <person name="Zhu Y."/>
            <person name="Liu G."/>
            <person name="Chen Q."/>
            <person name="Chen Z."/>
            <person name="Lan J."/>
            <person name="Che J."/>
            <person name="Ge C."/>
            <person name="Shi H."/>
            <person name="Pan Z."/>
            <person name="Liu X."/>
        </authorList>
    </citation>
    <scope>NUCLEOTIDE SEQUENCE [LARGE SCALE GENOMIC DNA]</scope>
    <source>
        <strain evidence="1 3">DSM 2895</strain>
    </source>
</reference>
<dbReference type="OrthoDB" id="1908912at2"/>
<dbReference type="PATRIC" id="fig|47500.9.peg.6117"/>
<reference evidence="2 4" key="2">
    <citation type="submission" date="2016-10" db="EMBL/GenBank/DDBJ databases">
        <authorList>
            <person name="de Groot N.N."/>
        </authorList>
    </citation>
    <scope>NUCLEOTIDE SEQUENCE [LARGE SCALE GENOMIC DNA]</scope>
    <source>
        <strain evidence="2 4">DSM 2895</strain>
    </source>
</reference>
<evidence type="ECO:0000313" key="1">
    <source>
        <dbReference type="EMBL" id="KON97686.1"/>
    </source>
</evidence>
<gene>
    <name evidence="1" type="ORF">AF333_21815</name>
    <name evidence="2" type="ORF">SAMN04487909_11640</name>
</gene>
<sequence length="62" mass="7245">MEKLIVTRAHGFIPERLCIEERKMQDRLFKQRLMAVRLVMEGYSATEAGNILEICRQSVSTF</sequence>
<dbReference type="GeneID" id="42307775"/>
<evidence type="ECO:0000313" key="2">
    <source>
        <dbReference type="EMBL" id="SDJ35137.1"/>
    </source>
</evidence>
<dbReference type="STRING" id="47500.AF333_21815"/>
<dbReference type="Proteomes" id="UP000037269">
    <property type="component" value="Unassembled WGS sequence"/>
</dbReference>
<evidence type="ECO:0000313" key="4">
    <source>
        <dbReference type="Proteomes" id="UP000182836"/>
    </source>
</evidence>
<organism evidence="1 3">
    <name type="scientific">Aneurinibacillus migulanus</name>
    <name type="common">Bacillus migulanus</name>
    <dbReference type="NCBI Taxonomy" id="47500"/>
    <lineage>
        <taxon>Bacteria</taxon>
        <taxon>Bacillati</taxon>
        <taxon>Bacillota</taxon>
        <taxon>Bacilli</taxon>
        <taxon>Bacillales</taxon>
        <taxon>Paenibacillaceae</taxon>
        <taxon>Aneurinibacillus group</taxon>
        <taxon>Aneurinibacillus</taxon>
    </lineage>
</organism>